<name>A0A378QFC0_MORLA</name>
<accession>A0A378QFC0</accession>
<keyword evidence="1" id="KW-0812">Transmembrane</keyword>
<dbReference type="Proteomes" id="UP000254107">
    <property type="component" value="Unassembled WGS sequence"/>
</dbReference>
<reference evidence="2 3" key="1">
    <citation type="submission" date="2018-06" db="EMBL/GenBank/DDBJ databases">
        <authorList>
            <consortium name="Pathogen Informatics"/>
            <person name="Doyle S."/>
        </authorList>
    </citation>
    <scope>NUCLEOTIDE SEQUENCE [LARGE SCALE GENOMIC DNA]</scope>
    <source>
        <strain evidence="2 3">NCTC7911</strain>
    </source>
</reference>
<feature type="transmembrane region" description="Helical" evidence="1">
    <location>
        <begin position="6"/>
        <end position="31"/>
    </location>
</feature>
<dbReference type="GeneID" id="302269260"/>
<evidence type="ECO:0000313" key="3">
    <source>
        <dbReference type="Proteomes" id="UP000254107"/>
    </source>
</evidence>
<gene>
    <name evidence="2" type="ORF">NCTC7911_00605</name>
</gene>
<organism evidence="2 3">
    <name type="scientific">Moraxella lacunata</name>
    <dbReference type="NCBI Taxonomy" id="477"/>
    <lineage>
        <taxon>Bacteria</taxon>
        <taxon>Pseudomonadati</taxon>
        <taxon>Pseudomonadota</taxon>
        <taxon>Gammaproteobacteria</taxon>
        <taxon>Moraxellales</taxon>
        <taxon>Moraxellaceae</taxon>
        <taxon>Moraxella</taxon>
    </lineage>
</organism>
<keyword evidence="3" id="KW-1185">Reference proteome</keyword>
<feature type="transmembrane region" description="Helical" evidence="1">
    <location>
        <begin position="38"/>
        <end position="63"/>
    </location>
</feature>
<proteinExistence type="predicted"/>
<sequence length="134" mass="15759">MNESIINGIVWFVVFMCFIMPFICCFIRYIFVPKTSLWLVMFISIIICWLLVQFNVFIVSWYLDYQLSQFDLDGNDFFTPDEMTAEVEELLLRKSNDTGRALAPITGMVVSIIYNAFLFFIFALFQPLQKENTI</sequence>
<protein>
    <submittedName>
        <fullName evidence="2">Uncharacterized protein</fullName>
    </submittedName>
</protein>
<evidence type="ECO:0000256" key="1">
    <source>
        <dbReference type="SAM" id="Phobius"/>
    </source>
</evidence>
<keyword evidence="1" id="KW-1133">Transmembrane helix</keyword>
<dbReference type="EMBL" id="UGQC01000001">
    <property type="protein sequence ID" value="STY99232.1"/>
    <property type="molecule type" value="Genomic_DNA"/>
</dbReference>
<evidence type="ECO:0000313" key="2">
    <source>
        <dbReference type="EMBL" id="STY99232.1"/>
    </source>
</evidence>
<dbReference type="AlphaFoldDB" id="A0A378QFC0"/>
<feature type="transmembrane region" description="Helical" evidence="1">
    <location>
        <begin position="101"/>
        <end position="125"/>
    </location>
</feature>
<dbReference type="RefSeq" id="WP_115247250.1">
    <property type="nucleotide sequence ID" value="NZ_UGQC01000001.1"/>
</dbReference>
<keyword evidence="1" id="KW-0472">Membrane</keyword>